<dbReference type="AlphaFoldDB" id="F8L6N7"/>
<dbReference type="Proteomes" id="UP000000496">
    <property type="component" value="Chromosome gsn.131"/>
</dbReference>
<gene>
    <name evidence="2" type="ordered locus">SNE_A05080</name>
</gene>
<keyword evidence="1" id="KW-0472">Membrane</keyword>
<reference key="1">
    <citation type="journal article" date="2011" name="Mol. Biol. Evol.">
        <title>Unity in variety -- the pan-genome of the Chlamydiae.</title>
        <authorList>
            <person name="Collingro A."/>
            <person name="Tischler P."/>
            <person name="Weinmaier T."/>
            <person name="Penz T."/>
            <person name="Heinz E."/>
            <person name="Brunham R.C."/>
            <person name="Read T.D."/>
            <person name="Bavoil P.M."/>
            <person name="Sachse K."/>
            <person name="Kahane S."/>
            <person name="Friedman M.G."/>
            <person name="Rattei T."/>
            <person name="Myers G.S.A."/>
            <person name="Horn M."/>
        </authorList>
    </citation>
    <scope>NUCLEOTIDE SEQUENCE</scope>
    <source>
        <strain>Z</strain>
    </source>
</reference>
<evidence type="ECO:0000313" key="2">
    <source>
        <dbReference type="EMBL" id="CCB88385.1"/>
    </source>
</evidence>
<keyword evidence="1" id="KW-1133">Transmembrane helix</keyword>
<dbReference type="EMBL" id="FR872582">
    <property type="protein sequence ID" value="CCB88385.1"/>
    <property type="molecule type" value="Genomic_DNA"/>
</dbReference>
<organism evidence="2 3">
    <name type="scientific">Simkania negevensis (strain ATCC VR-1471 / DSM 27360 / Z)</name>
    <dbReference type="NCBI Taxonomy" id="331113"/>
    <lineage>
        <taxon>Bacteria</taxon>
        <taxon>Pseudomonadati</taxon>
        <taxon>Chlamydiota</taxon>
        <taxon>Chlamydiia</taxon>
        <taxon>Parachlamydiales</taxon>
        <taxon>Simkaniaceae</taxon>
        <taxon>Simkania</taxon>
    </lineage>
</organism>
<feature type="transmembrane region" description="Helical" evidence="1">
    <location>
        <begin position="38"/>
        <end position="64"/>
    </location>
</feature>
<evidence type="ECO:0000256" key="1">
    <source>
        <dbReference type="SAM" id="Phobius"/>
    </source>
</evidence>
<protein>
    <submittedName>
        <fullName evidence="2">Uncharacterized protein</fullName>
    </submittedName>
</protein>
<reference evidence="2 3" key="2">
    <citation type="journal article" date="2011" name="Mol. Biol. Evol.">
        <title>Unity in variety--the pan-genome of the Chlamydiae.</title>
        <authorList>
            <person name="Collingro A."/>
            <person name="Tischler P."/>
            <person name="Weinmaier T."/>
            <person name="Penz T."/>
            <person name="Heinz E."/>
            <person name="Brunham R.C."/>
            <person name="Read T.D."/>
            <person name="Bavoil P.M."/>
            <person name="Sachse K."/>
            <person name="Kahane S."/>
            <person name="Friedman M.G."/>
            <person name="Rattei T."/>
            <person name="Myers G.S."/>
            <person name="Horn M."/>
        </authorList>
    </citation>
    <scope>NUCLEOTIDE SEQUENCE [LARGE SCALE GENOMIC DNA]</scope>
    <source>
        <strain evidence="3">ATCC VR-1471 / Z</strain>
    </source>
</reference>
<proteinExistence type="predicted"/>
<sequence>MYSLDNNSLFSSLKETILIGDDWTPLTSRDALFFSKTFLSVLVIIFFILLHIYLQLLIIFLNYFNEKFS</sequence>
<keyword evidence="3" id="KW-1185">Reference proteome</keyword>
<keyword evidence="1" id="KW-0812">Transmembrane</keyword>
<accession>F8L6N7</accession>
<dbReference type="HOGENOM" id="CLU_2773639_0_0_0"/>
<name>F8L6N7_SIMNZ</name>
<dbReference type="KEGG" id="sng:SNE_A05080"/>
<evidence type="ECO:0000313" key="3">
    <source>
        <dbReference type="Proteomes" id="UP000000496"/>
    </source>
</evidence>